<evidence type="ECO:0000256" key="2">
    <source>
        <dbReference type="SAM" id="SignalP"/>
    </source>
</evidence>
<keyword evidence="2" id="KW-0732">Signal</keyword>
<sequence>MKILRKVPYFLLFACLSMMIGCGSDDDQSNSPNAPESPSGQQGEAHTYNITINDGSTDERNISGEIPNVFGNDNTGSDFSAYSSTENAKLMVLHLSNSEIVINGLFYHNNNGNTADLGENTDNQSNIILTFSPPSSDIYQSVSGSVELTNIEYGLVQAESGIVGYTLTFNGNFQDINDNLSQVSGTFVINLPNLL</sequence>
<feature type="region of interest" description="Disordered" evidence="1">
    <location>
        <begin position="25"/>
        <end position="45"/>
    </location>
</feature>
<dbReference type="Proteomes" id="UP001182991">
    <property type="component" value="Unassembled WGS sequence"/>
</dbReference>
<feature type="compositionally biased region" description="Polar residues" evidence="1">
    <location>
        <begin position="29"/>
        <end position="45"/>
    </location>
</feature>
<dbReference type="PROSITE" id="PS51257">
    <property type="entry name" value="PROKAR_LIPOPROTEIN"/>
    <property type="match status" value="1"/>
</dbReference>
<dbReference type="RefSeq" id="WP_311401542.1">
    <property type="nucleotide sequence ID" value="NZ_JAVRBG010000007.1"/>
</dbReference>
<gene>
    <name evidence="3" type="ORF">RLT85_08180</name>
</gene>
<evidence type="ECO:0000256" key="1">
    <source>
        <dbReference type="SAM" id="MobiDB-lite"/>
    </source>
</evidence>
<dbReference type="EMBL" id="JAVRBG010000007">
    <property type="protein sequence ID" value="MDT0294609.1"/>
    <property type="molecule type" value="Genomic_DNA"/>
</dbReference>
<keyword evidence="4" id="KW-1185">Reference proteome</keyword>
<feature type="chain" id="PRO_5047022333" evidence="2">
    <location>
        <begin position="24"/>
        <end position="195"/>
    </location>
</feature>
<protein>
    <submittedName>
        <fullName evidence="3">Uncharacterized protein</fullName>
    </submittedName>
</protein>
<proteinExistence type="predicted"/>
<accession>A0ABU2KIV5</accession>
<reference evidence="4" key="1">
    <citation type="submission" date="2023-07" db="EMBL/GenBank/DDBJ databases">
        <title>Isolating and identifying novel microbial strains from the Mariana Trench.</title>
        <authorList>
            <person name="Fu H."/>
        </authorList>
    </citation>
    <scope>NUCLEOTIDE SEQUENCE [LARGE SCALE GENOMIC DNA]</scope>
    <source>
        <strain evidence="4">T-y2</strain>
    </source>
</reference>
<name>A0ABU2KIV5_9FLAO</name>
<organism evidence="3 4">
    <name type="scientific">Mesonia ostreae</name>
    <dbReference type="NCBI Taxonomy" id="861110"/>
    <lineage>
        <taxon>Bacteria</taxon>
        <taxon>Pseudomonadati</taxon>
        <taxon>Bacteroidota</taxon>
        <taxon>Flavobacteriia</taxon>
        <taxon>Flavobacteriales</taxon>
        <taxon>Flavobacteriaceae</taxon>
        <taxon>Mesonia</taxon>
    </lineage>
</organism>
<evidence type="ECO:0000313" key="4">
    <source>
        <dbReference type="Proteomes" id="UP001182991"/>
    </source>
</evidence>
<comment type="caution">
    <text evidence="3">The sequence shown here is derived from an EMBL/GenBank/DDBJ whole genome shotgun (WGS) entry which is preliminary data.</text>
</comment>
<evidence type="ECO:0000313" key="3">
    <source>
        <dbReference type="EMBL" id="MDT0294609.1"/>
    </source>
</evidence>
<feature type="signal peptide" evidence="2">
    <location>
        <begin position="1"/>
        <end position="23"/>
    </location>
</feature>